<sequence>MQQIREGGTEVADQPLKATEVRPGTPKCEITYDFDPKDHSPTYAKLLKSRIAIGRRQELEKAARSEEPPDDEELTECCGSRCKPCVKELFHEKVDVWSECEAIRDKMSASHACNNKSSSKTCW</sequence>
<accession>A0ACC2WBE6</accession>
<evidence type="ECO:0000313" key="1">
    <source>
        <dbReference type="EMBL" id="KAJ9108778.1"/>
    </source>
</evidence>
<dbReference type="EMBL" id="JASBWT010000001">
    <property type="protein sequence ID" value="KAJ9108778.1"/>
    <property type="molecule type" value="Genomic_DNA"/>
</dbReference>
<dbReference type="Proteomes" id="UP001227268">
    <property type="component" value="Unassembled WGS sequence"/>
</dbReference>
<gene>
    <name evidence="1" type="ORF">QFC21_000098</name>
</gene>
<proteinExistence type="predicted"/>
<protein>
    <submittedName>
        <fullName evidence="1">Uncharacterized protein</fullName>
    </submittedName>
</protein>
<keyword evidence="2" id="KW-1185">Reference proteome</keyword>
<comment type="caution">
    <text evidence="1">The sequence shown here is derived from an EMBL/GenBank/DDBJ whole genome shotgun (WGS) entry which is preliminary data.</text>
</comment>
<evidence type="ECO:0000313" key="2">
    <source>
        <dbReference type="Proteomes" id="UP001227268"/>
    </source>
</evidence>
<name>A0ACC2WBE6_9TREE</name>
<organism evidence="1 2">
    <name type="scientific">Naganishia friedmannii</name>
    <dbReference type="NCBI Taxonomy" id="89922"/>
    <lineage>
        <taxon>Eukaryota</taxon>
        <taxon>Fungi</taxon>
        <taxon>Dikarya</taxon>
        <taxon>Basidiomycota</taxon>
        <taxon>Agaricomycotina</taxon>
        <taxon>Tremellomycetes</taxon>
        <taxon>Filobasidiales</taxon>
        <taxon>Filobasidiaceae</taxon>
        <taxon>Naganishia</taxon>
    </lineage>
</organism>
<reference evidence="1" key="1">
    <citation type="submission" date="2023-04" db="EMBL/GenBank/DDBJ databases">
        <title>Draft Genome sequencing of Naganishia species isolated from polar environments using Oxford Nanopore Technology.</title>
        <authorList>
            <person name="Leo P."/>
            <person name="Venkateswaran K."/>
        </authorList>
    </citation>
    <scope>NUCLEOTIDE SEQUENCE</scope>
    <source>
        <strain evidence="1">MNA-CCFEE 5423</strain>
    </source>
</reference>